<accession>A0A0E9RIQ8</accession>
<reference evidence="2" key="1">
    <citation type="submission" date="2014-11" db="EMBL/GenBank/DDBJ databases">
        <authorList>
            <person name="Amaro Gonzalez C."/>
        </authorList>
    </citation>
    <scope>NUCLEOTIDE SEQUENCE</scope>
</reference>
<feature type="transmembrane region" description="Helical" evidence="1">
    <location>
        <begin position="6"/>
        <end position="33"/>
    </location>
</feature>
<dbReference type="EMBL" id="GBXM01079598">
    <property type="protein sequence ID" value="JAH28979.1"/>
    <property type="molecule type" value="Transcribed_RNA"/>
</dbReference>
<dbReference type="EMBL" id="GBXM01074831">
    <property type="protein sequence ID" value="JAH33746.1"/>
    <property type="molecule type" value="Transcribed_RNA"/>
</dbReference>
<name>A0A0E9RIQ8_ANGAN</name>
<evidence type="ECO:0000313" key="2">
    <source>
        <dbReference type="EMBL" id="JAH28979.1"/>
    </source>
</evidence>
<reference evidence="2" key="2">
    <citation type="journal article" date="2015" name="Fish Shellfish Immunol.">
        <title>Early steps in the European eel (Anguilla anguilla)-Vibrio vulnificus interaction in the gills: Role of the RtxA13 toxin.</title>
        <authorList>
            <person name="Callol A."/>
            <person name="Pajuelo D."/>
            <person name="Ebbesson L."/>
            <person name="Teles M."/>
            <person name="MacKenzie S."/>
            <person name="Amaro C."/>
        </authorList>
    </citation>
    <scope>NUCLEOTIDE SEQUENCE</scope>
</reference>
<keyword evidence="1" id="KW-1133">Transmembrane helix</keyword>
<dbReference type="AlphaFoldDB" id="A0A0E9RIQ8"/>
<keyword evidence="1" id="KW-0812">Transmembrane</keyword>
<keyword evidence="1" id="KW-0472">Membrane</keyword>
<sequence>MPVLFLKLFFLFGFMRNFVVLIKLVNFLDLLAFQRQRKGMFY</sequence>
<organism evidence="2">
    <name type="scientific">Anguilla anguilla</name>
    <name type="common">European freshwater eel</name>
    <name type="synonym">Muraena anguilla</name>
    <dbReference type="NCBI Taxonomy" id="7936"/>
    <lineage>
        <taxon>Eukaryota</taxon>
        <taxon>Metazoa</taxon>
        <taxon>Chordata</taxon>
        <taxon>Craniata</taxon>
        <taxon>Vertebrata</taxon>
        <taxon>Euteleostomi</taxon>
        <taxon>Actinopterygii</taxon>
        <taxon>Neopterygii</taxon>
        <taxon>Teleostei</taxon>
        <taxon>Anguilliformes</taxon>
        <taxon>Anguillidae</taxon>
        <taxon>Anguilla</taxon>
    </lineage>
</organism>
<proteinExistence type="predicted"/>
<protein>
    <submittedName>
        <fullName evidence="2">Uncharacterized protein</fullName>
    </submittedName>
</protein>
<evidence type="ECO:0000256" key="1">
    <source>
        <dbReference type="SAM" id="Phobius"/>
    </source>
</evidence>